<dbReference type="AlphaFoldDB" id="A0A9K3ITA9"/>
<accession>A0A9K3ITA9</accession>
<sequence length="50" mass="5756">MVSHIEQIQPRITKGTLVLTMIRISIRLYRVVVATLCGKPLVDQQPHHHQ</sequence>
<evidence type="ECO:0000313" key="1">
    <source>
        <dbReference type="EMBL" id="KAF5802593.1"/>
    </source>
</evidence>
<dbReference type="Gramene" id="mRNA:HanXRQr2_Chr06g0261311">
    <property type="protein sequence ID" value="mRNA:HanXRQr2_Chr06g0261311"/>
    <property type="gene ID" value="HanXRQr2_Chr06g0261311"/>
</dbReference>
<protein>
    <submittedName>
        <fullName evidence="1">Uncharacterized protein</fullName>
    </submittedName>
</protein>
<reference evidence="1" key="2">
    <citation type="submission" date="2020-06" db="EMBL/GenBank/DDBJ databases">
        <title>Helianthus annuus Genome sequencing and assembly Release 2.</title>
        <authorList>
            <person name="Gouzy J."/>
            <person name="Langlade N."/>
            <person name="Munos S."/>
        </authorList>
    </citation>
    <scope>NUCLEOTIDE SEQUENCE</scope>
    <source>
        <tissue evidence="1">Leaves</tissue>
    </source>
</reference>
<organism evidence="1 2">
    <name type="scientific">Helianthus annuus</name>
    <name type="common">Common sunflower</name>
    <dbReference type="NCBI Taxonomy" id="4232"/>
    <lineage>
        <taxon>Eukaryota</taxon>
        <taxon>Viridiplantae</taxon>
        <taxon>Streptophyta</taxon>
        <taxon>Embryophyta</taxon>
        <taxon>Tracheophyta</taxon>
        <taxon>Spermatophyta</taxon>
        <taxon>Magnoliopsida</taxon>
        <taxon>eudicotyledons</taxon>
        <taxon>Gunneridae</taxon>
        <taxon>Pentapetalae</taxon>
        <taxon>asterids</taxon>
        <taxon>campanulids</taxon>
        <taxon>Asterales</taxon>
        <taxon>Asteraceae</taxon>
        <taxon>Asteroideae</taxon>
        <taxon>Heliantheae alliance</taxon>
        <taxon>Heliantheae</taxon>
        <taxon>Helianthus</taxon>
    </lineage>
</organism>
<name>A0A9K3ITA9_HELAN</name>
<comment type="caution">
    <text evidence="1">The sequence shown here is derived from an EMBL/GenBank/DDBJ whole genome shotgun (WGS) entry which is preliminary data.</text>
</comment>
<gene>
    <name evidence="1" type="ORF">HanXRQr2_Chr06g0261311</name>
</gene>
<dbReference type="Proteomes" id="UP000215914">
    <property type="component" value="Unassembled WGS sequence"/>
</dbReference>
<keyword evidence="2" id="KW-1185">Reference proteome</keyword>
<proteinExistence type="predicted"/>
<dbReference type="EMBL" id="MNCJ02000321">
    <property type="protein sequence ID" value="KAF5802593.1"/>
    <property type="molecule type" value="Genomic_DNA"/>
</dbReference>
<reference evidence="1" key="1">
    <citation type="journal article" date="2017" name="Nature">
        <title>The sunflower genome provides insights into oil metabolism, flowering and Asterid evolution.</title>
        <authorList>
            <person name="Badouin H."/>
            <person name="Gouzy J."/>
            <person name="Grassa C.J."/>
            <person name="Murat F."/>
            <person name="Staton S.E."/>
            <person name="Cottret L."/>
            <person name="Lelandais-Briere C."/>
            <person name="Owens G.L."/>
            <person name="Carrere S."/>
            <person name="Mayjonade B."/>
            <person name="Legrand L."/>
            <person name="Gill N."/>
            <person name="Kane N.C."/>
            <person name="Bowers J.E."/>
            <person name="Hubner S."/>
            <person name="Bellec A."/>
            <person name="Berard A."/>
            <person name="Berges H."/>
            <person name="Blanchet N."/>
            <person name="Boniface M.C."/>
            <person name="Brunel D."/>
            <person name="Catrice O."/>
            <person name="Chaidir N."/>
            <person name="Claudel C."/>
            <person name="Donnadieu C."/>
            <person name="Faraut T."/>
            <person name="Fievet G."/>
            <person name="Helmstetter N."/>
            <person name="King M."/>
            <person name="Knapp S.J."/>
            <person name="Lai Z."/>
            <person name="Le Paslier M.C."/>
            <person name="Lippi Y."/>
            <person name="Lorenzon L."/>
            <person name="Mandel J.R."/>
            <person name="Marage G."/>
            <person name="Marchand G."/>
            <person name="Marquand E."/>
            <person name="Bret-Mestries E."/>
            <person name="Morien E."/>
            <person name="Nambeesan S."/>
            <person name="Nguyen T."/>
            <person name="Pegot-Espagnet P."/>
            <person name="Pouilly N."/>
            <person name="Raftis F."/>
            <person name="Sallet E."/>
            <person name="Schiex T."/>
            <person name="Thomas J."/>
            <person name="Vandecasteele C."/>
            <person name="Vares D."/>
            <person name="Vear F."/>
            <person name="Vautrin S."/>
            <person name="Crespi M."/>
            <person name="Mangin B."/>
            <person name="Burke J.M."/>
            <person name="Salse J."/>
            <person name="Munos S."/>
            <person name="Vincourt P."/>
            <person name="Rieseberg L.H."/>
            <person name="Langlade N.B."/>
        </authorList>
    </citation>
    <scope>NUCLEOTIDE SEQUENCE</scope>
    <source>
        <tissue evidence="1">Leaves</tissue>
    </source>
</reference>
<evidence type="ECO:0000313" key="2">
    <source>
        <dbReference type="Proteomes" id="UP000215914"/>
    </source>
</evidence>